<name>A0A0N8SJ06_9PSED</name>
<protein>
    <recommendedName>
        <fullName evidence="1">Putative DNA-binding domain-containing protein</fullName>
    </recommendedName>
</protein>
<sequence>MTSLLADFQDDFAHALKGQAPSSLSHLIQQPGFRVYRNTVMKGVSDALIANFPTVERLVGNDWLRAAALAHTLESPPVDARLLFYGIDFPDFLDSFEHARQLPYLGNVARLDRLWIDIHCAPDIESLDLSTLSDLTPKQLQELRLKPGPAAGWRWFDEQPAYTLWRCNREHLDIPDDLQWRSEGALFTRKAGQVVWQQLSLAGYTFLNACAADLPFGQAMKLASDALPDMDPNELLFQLLNADVFISPPDPPAGDFHEHITHRA</sequence>
<dbReference type="Proteomes" id="UP000050562">
    <property type="component" value="Unassembled WGS sequence"/>
</dbReference>
<dbReference type="PATRIC" id="fig|251707.3.peg.885"/>
<dbReference type="EMBL" id="LJRC01000264">
    <property type="protein sequence ID" value="KPY31056.1"/>
    <property type="molecule type" value="Genomic_DNA"/>
</dbReference>
<dbReference type="Pfam" id="PF09836">
    <property type="entry name" value="DUF2063"/>
    <property type="match status" value="1"/>
</dbReference>
<evidence type="ECO:0000313" key="3">
    <source>
        <dbReference type="Proteomes" id="UP000050562"/>
    </source>
</evidence>
<comment type="caution">
    <text evidence="2">The sequence shown here is derived from an EMBL/GenBank/DDBJ whole genome shotgun (WGS) entry which is preliminary data.</text>
</comment>
<dbReference type="RefSeq" id="WP_057410872.1">
    <property type="nucleotide sequence ID" value="NZ_LJRC01000264.1"/>
</dbReference>
<dbReference type="AlphaFoldDB" id="A0A0N8SJ06"/>
<evidence type="ECO:0000259" key="1">
    <source>
        <dbReference type="Pfam" id="PF09836"/>
    </source>
</evidence>
<evidence type="ECO:0000313" key="2">
    <source>
        <dbReference type="EMBL" id="KPY31056.1"/>
    </source>
</evidence>
<gene>
    <name evidence="2" type="ORF">ALO52_00657</name>
</gene>
<dbReference type="InterPro" id="IPR018640">
    <property type="entry name" value="DUF2063"/>
</dbReference>
<feature type="domain" description="Putative DNA-binding" evidence="1">
    <location>
        <begin position="8"/>
        <end position="93"/>
    </location>
</feature>
<proteinExistence type="predicted"/>
<reference evidence="2 3" key="1">
    <citation type="submission" date="2015-09" db="EMBL/GenBank/DDBJ databases">
        <title>Genome announcement of multiple Pseudomonas syringae strains.</title>
        <authorList>
            <person name="Thakur S."/>
            <person name="Wang P.W."/>
            <person name="Gong Y."/>
            <person name="Weir B.S."/>
            <person name="Guttman D.S."/>
        </authorList>
    </citation>
    <scope>NUCLEOTIDE SEQUENCE [LARGE SCALE GENOMIC DNA]</scope>
    <source>
        <strain evidence="2 3">ICMP3956</strain>
    </source>
</reference>
<accession>A0A0N8SJ06</accession>
<organism evidence="2 3">
    <name type="scientific">Pseudomonas syringae pv. primulae</name>
    <dbReference type="NCBI Taxonomy" id="251707"/>
    <lineage>
        <taxon>Bacteria</taxon>
        <taxon>Pseudomonadati</taxon>
        <taxon>Pseudomonadota</taxon>
        <taxon>Gammaproteobacteria</taxon>
        <taxon>Pseudomonadales</taxon>
        <taxon>Pseudomonadaceae</taxon>
        <taxon>Pseudomonas</taxon>
    </lineage>
</organism>